<protein>
    <recommendedName>
        <fullName evidence="3">Rab3 GTPase-activating protein catalytic subunit</fullName>
    </recommendedName>
</protein>
<sequence length="143" mass="14989">EDGSCSLFWREAPAWGCTRGWWFAEEVGAQRGPVWCALEEGDAEDTGNVPPVDGWEEGFSQQMGRFLGCSELTSCILSEQELAGVEGFWDQALATLQVAAESDAGRSSWSVVRVALSAGASPASAAAGPLFRGAGADADGELT</sequence>
<dbReference type="EMBL" id="CAUYUJ010002492">
    <property type="protein sequence ID" value="CAK0801012.1"/>
    <property type="molecule type" value="Genomic_DNA"/>
</dbReference>
<keyword evidence="2" id="KW-1185">Reference proteome</keyword>
<reference evidence="1" key="1">
    <citation type="submission" date="2023-10" db="EMBL/GenBank/DDBJ databases">
        <authorList>
            <person name="Chen Y."/>
            <person name="Shah S."/>
            <person name="Dougan E. K."/>
            <person name="Thang M."/>
            <person name="Chan C."/>
        </authorList>
    </citation>
    <scope>NUCLEOTIDE SEQUENCE [LARGE SCALE GENOMIC DNA]</scope>
</reference>
<dbReference type="Proteomes" id="UP001189429">
    <property type="component" value="Unassembled WGS sequence"/>
</dbReference>
<feature type="non-terminal residue" evidence="1">
    <location>
        <position position="1"/>
    </location>
</feature>
<comment type="caution">
    <text evidence="1">The sequence shown here is derived from an EMBL/GenBank/DDBJ whole genome shotgun (WGS) entry which is preliminary data.</text>
</comment>
<evidence type="ECO:0008006" key="3">
    <source>
        <dbReference type="Google" id="ProtNLM"/>
    </source>
</evidence>
<proteinExistence type="predicted"/>
<gene>
    <name evidence="1" type="ORF">PCOR1329_LOCUS9012</name>
</gene>
<name>A0ABN9Q907_9DINO</name>
<accession>A0ABN9Q907</accession>
<organism evidence="1 2">
    <name type="scientific">Prorocentrum cordatum</name>
    <dbReference type="NCBI Taxonomy" id="2364126"/>
    <lineage>
        <taxon>Eukaryota</taxon>
        <taxon>Sar</taxon>
        <taxon>Alveolata</taxon>
        <taxon>Dinophyceae</taxon>
        <taxon>Prorocentrales</taxon>
        <taxon>Prorocentraceae</taxon>
        <taxon>Prorocentrum</taxon>
    </lineage>
</organism>
<evidence type="ECO:0000313" key="2">
    <source>
        <dbReference type="Proteomes" id="UP001189429"/>
    </source>
</evidence>
<evidence type="ECO:0000313" key="1">
    <source>
        <dbReference type="EMBL" id="CAK0801012.1"/>
    </source>
</evidence>